<name>E9H8E7_DAPPU</name>
<dbReference type="HOGENOM" id="CLU_2924953_0_0_1"/>
<proteinExistence type="predicted"/>
<reference evidence="1 2" key="1">
    <citation type="journal article" date="2011" name="Science">
        <title>The ecoresponsive genome of Daphnia pulex.</title>
        <authorList>
            <person name="Colbourne J.K."/>
            <person name="Pfrender M.E."/>
            <person name="Gilbert D."/>
            <person name="Thomas W.K."/>
            <person name="Tucker A."/>
            <person name="Oakley T.H."/>
            <person name="Tokishita S."/>
            <person name="Aerts A."/>
            <person name="Arnold G.J."/>
            <person name="Basu M.K."/>
            <person name="Bauer D.J."/>
            <person name="Caceres C.E."/>
            <person name="Carmel L."/>
            <person name="Casola C."/>
            <person name="Choi J.H."/>
            <person name="Detter J.C."/>
            <person name="Dong Q."/>
            <person name="Dusheyko S."/>
            <person name="Eads B.D."/>
            <person name="Frohlich T."/>
            <person name="Geiler-Samerotte K.A."/>
            <person name="Gerlach D."/>
            <person name="Hatcher P."/>
            <person name="Jogdeo S."/>
            <person name="Krijgsveld J."/>
            <person name="Kriventseva E.V."/>
            <person name="Kultz D."/>
            <person name="Laforsch C."/>
            <person name="Lindquist E."/>
            <person name="Lopez J."/>
            <person name="Manak J.R."/>
            <person name="Muller J."/>
            <person name="Pangilinan J."/>
            <person name="Patwardhan R.P."/>
            <person name="Pitluck S."/>
            <person name="Pritham E.J."/>
            <person name="Rechtsteiner A."/>
            <person name="Rho M."/>
            <person name="Rogozin I.B."/>
            <person name="Sakarya O."/>
            <person name="Salamov A."/>
            <person name="Schaack S."/>
            <person name="Shapiro H."/>
            <person name="Shiga Y."/>
            <person name="Skalitzky C."/>
            <person name="Smith Z."/>
            <person name="Souvorov A."/>
            <person name="Sung W."/>
            <person name="Tang Z."/>
            <person name="Tsuchiya D."/>
            <person name="Tu H."/>
            <person name="Vos H."/>
            <person name="Wang M."/>
            <person name="Wolf Y.I."/>
            <person name="Yamagata H."/>
            <person name="Yamada T."/>
            <person name="Ye Y."/>
            <person name="Shaw J.R."/>
            <person name="Andrews J."/>
            <person name="Crease T.J."/>
            <person name="Tang H."/>
            <person name="Lucas S.M."/>
            <person name="Robertson H.M."/>
            <person name="Bork P."/>
            <person name="Koonin E.V."/>
            <person name="Zdobnov E.M."/>
            <person name="Grigoriev I.V."/>
            <person name="Lynch M."/>
            <person name="Boore J.L."/>
        </authorList>
    </citation>
    <scope>NUCLEOTIDE SEQUENCE [LARGE SCALE GENOMIC DNA]</scope>
</reference>
<dbReference type="AlphaFoldDB" id="E9H8E7"/>
<sequence length="61" mass="7345">MDIQRTMDDQNDIQTSKMDSRNTLLRCKRASKFTRYQFLKLRRKVDVEKFGNFRGSTVEIQ</sequence>
<dbReference type="InParanoid" id="E9H8E7"/>
<organism evidence="1 2">
    <name type="scientific">Daphnia pulex</name>
    <name type="common">Water flea</name>
    <dbReference type="NCBI Taxonomy" id="6669"/>
    <lineage>
        <taxon>Eukaryota</taxon>
        <taxon>Metazoa</taxon>
        <taxon>Ecdysozoa</taxon>
        <taxon>Arthropoda</taxon>
        <taxon>Crustacea</taxon>
        <taxon>Branchiopoda</taxon>
        <taxon>Diplostraca</taxon>
        <taxon>Cladocera</taxon>
        <taxon>Anomopoda</taxon>
        <taxon>Daphniidae</taxon>
        <taxon>Daphnia</taxon>
    </lineage>
</organism>
<keyword evidence="2" id="KW-1185">Reference proteome</keyword>
<evidence type="ECO:0000313" key="1">
    <source>
        <dbReference type="EMBL" id="EFX71996.1"/>
    </source>
</evidence>
<evidence type="ECO:0000313" key="2">
    <source>
        <dbReference type="Proteomes" id="UP000000305"/>
    </source>
</evidence>
<dbReference type="KEGG" id="dpx:DAPPUDRAFT_255018"/>
<accession>E9H8E7</accession>
<dbReference type="Proteomes" id="UP000000305">
    <property type="component" value="Unassembled WGS sequence"/>
</dbReference>
<protein>
    <submittedName>
        <fullName evidence="1">Uncharacterized protein</fullName>
    </submittedName>
</protein>
<dbReference type="EMBL" id="GL732604">
    <property type="protein sequence ID" value="EFX71996.1"/>
    <property type="molecule type" value="Genomic_DNA"/>
</dbReference>
<gene>
    <name evidence="1" type="ORF">DAPPUDRAFT_255018</name>
</gene>